<evidence type="ECO:0000256" key="9">
    <source>
        <dbReference type="ARBA" id="ARBA00048988"/>
    </source>
</evidence>
<organism evidence="15 16">
    <name type="scientific">Kyrpidia spormannii</name>
    <dbReference type="NCBI Taxonomy" id="2055160"/>
    <lineage>
        <taxon>Bacteria</taxon>
        <taxon>Bacillati</taxon>
        <taxon>Bacillota</taxon>
        <taxon>Bacilli</taxon>
        <taxon>Bacillales</taxon>
        <taxon>Alicyclobacillaceae</taxon>
        <taxon>Kyrpidia</taxon>
    </lineage>
</organism>
<evidence type="ECO:0000259" key="13">
    <source>
        <dbReference type="PROSITE" id="PS51198"/>
    </source>
</evidence>
<evidence type="ECO:0000256" key="8">
    <source>
        <dbReference type="ARBA" id="ARBA00034617"/>
    </source>
</evidence>
<keyword evidence="2 10" id="KW-0547">Nucleotide-binding</keyword>
<dbReference type="InterPro" id="IPR014017">
    <property type="entry name" value="DNA_helicase_UvrD-like_C"/>
</dbReference>
<evidence type="ECO:0000256" key="3">
    <source>
        <dbReference type="ARBA" id="ARBA00022801"/>
    </source>
</evidence>
<keyword evidence="5 10" id="KW-0067">ATP-binding</keyword>
<protein>
    <recommendedName>
        <fullName evidence="11">ATP-dependent DNA helicase</fullName>
        <ecNumber evidence="11">5.6.2.4</ecNumber>
    </recommendedName>
</protein>
<dbReference type="PROSITE" id="PS51198">
    <property type="entry name" value="UVRD_HELICASE_ATP_BIND"/>
    <property type="match status" value="1"/>
</dbReference>
<evidence type="ECO:0000313" key="16">
    <source>
        <dbReference type="Proteomes" id="UP000231932"/>
    </source>
</evidence>
<evidence type="ECO:0000256" key="12">
    <source>
        <dbReference type="SAM" id="MobiDB-lite"/>
    </source>
</evidence>
<keyword evidence="4 10" id="KW-0347">Helicase</keyword>
<dbReference type="Gene3D" id="1.10.486.10">
    <property type="entry name" value="PCRA, domain 4"/>
    <property type="match status" value="1"/>
</dbReference>
<evidence type="ECO:0000256" key="6">
    <source>
        <dbReference type="ARBA" id="ARBA00023125"/>
    </source>
</evidence>
<evidence type="ECO:0000259" key="14">
    <source>
        <dbReference type="PROSITE" id="PS51217"/>
    </source>
</evidence>
<name>A0A2K8NAS9_9BACL</name>
<dbReference type="InterPro" id="IPR005751">
    <property type="entry name" value="ATP-dep_DNA_helicase_PcrA"/>
</dbReference>
<dbReference type="KEGG" id="kyr:CVV65_14125"/>
<dbReference type="GO" id="GO:0000725">
    <property type="term" value="P:recombinational repair"/>
    <property type="evidence" value="ECO:0007669"/>
    <property type="project" value="TreeGrafter"/>
</dbReference>
<dbReference type="EC" id="5.6.2.4" evidence="11"/>
<dbReference type="PANTHER" id="PTHR11070">
    <property type="entry name" value="UVRD / RECB / PCRA DNA HELICASE FAMILY MEMBER"/>
    <property type="match status" value="1"/>
</dbReference>
<dbReference type="GO" id="GO:0033202">
    <property type="term" value="C:DNA helicase complex"/>
    <property type="evidence" value="ECO:0007669"/>
    <property type="project" value="TreeGrafter"/>
</dbReference>
<dbReference type="GO" id="GO:0043138">
    <property type="term" value="F:3'-5' DNA helicase activity"/>
    <property type="evidence" value="ECO:0007669"/>
    <property type="project" value="UniProtKB-EC"/>
</dbReference>
<evidence type="ECO:0000256" key="2">
    <source>
        <dbReference type="ARBA" id="ARBA00022741"/>
    </source>
</evidence>
<dbReference type="EMBL" id="CP024955">
    <property type="protein sequence ID" value="ATY85917.1"/>
    <property type="molecule type" value="Genomic_DNA"/>
</dbReference>
<evidence type="ECO:0000256" key="10">
    <source>
        <dbReference type="PROSITE-ProRule" id="PRU00560"/>
    </source>
</evidence>
<feature type="compositionally biased region" description="Gly residues" evidence="12">
    <location>
        <begin position="670"/>
        <end position="683"/>
    </location>
</feature>
<dbReference type="InterPro" id="IPR000212">
    <property type="entry name" value="DNA_helicase_UvrD/REP"/>
</dbReference>
<dbReference type="FunFam" id="1.10.486.10:FF:000003">
    <property type="entry name" value="ATP-dependent DNA helicase"/>
    <property type="match status" value="1"/>
</dbReference>
<accession>A0A2K8NAS9</accession>
<dbReference type="Gene3D" id="1.10.10.160">
    <property type="match status" value="1"/>
</dbReference>
<dbReference type="InterPro" id="IPR027417">
    <property type="entry name" value="P-loop_NTPase"/>
</dbReference>
<dbReference type="Proteomes" id="UP000231932">
    <property type="component" value="Chromosome"/>
</dbReference>
<evidence type="ECO:0000256" key="4">
    <source>
        <dbReference type="ARBA" id="ARBA00022806"/>
    </source>
</evidence>
<dbReference type="AlphaFoldDB" id="A0A2K8NAS9"/>
<evidence type="ECO:0000256" key="5">
    <source>
        <dbReference type="ARBA" id="ARBA00022840"/>
    </source>
</evidence>
<dbReference type="RefSeq" id="WP_100668671.1">
    <property type="nucleotide sequence ID" value="NZ_CP024955.1"/>
</dbReference>
<comment type="similarity">
    <text evidence="1 11">Belongs to the helicase family. UvrD subfamily.</text>
</comment>
<keyword evidence="16" id="KW-1185">Reference proteome</keyword>
<dbReference type="Pfam" id="PF13361">
    <property type="entry name" value="UvrD_C"/>
    <property type="match status" value="1"/>
</dbReference>
<feature type="domain" description="UvrD-like helicase ATP-binding" evidence="13">
    <location>
        <begin position="16"/>
        <end position="295"/>
    </location>
</feature>
<dbReference type="GO" id="GO:0003677">
    <property type="term" value="F:DNA binding"/>
    <property type="evidence" value="ECO:0007669"/>
    <property type="project" value="UniProtKB-KW"/>
</dbReference>
<keyword evidence="6 11" id="KW-0238">DNA-binding</keyword>
<dbReference type="GO" id="GO:0005524">
    <property type="term" value="F:ATP binding"/>
    <property type="evidence" value="ECO:0007669"/>
    <property type="project" value="UniProtKB-UniRule"/>
</dbReference>
<keyword evidence="7" id="KW-0413">Isomerase</keyword>
<dbReference type="Gene3D" id="3.40.50.300">
    <property type="entry name" value="P-loop containing nucleotide triphosphate hydrolases"/>
    <property type="match status" value="2"/>
</dbReference>
<dbReference type="CDD" id="cd17932">
    <property type="entry name" value="DEXQc_UvrD"/>
    <property type="match status" value="1"/>
</dbReference>
<gene>
    <name evidence="15" type="primary">pcrA</name>
    <name evidence="15" type="ORF">CVV65_14125</name>
</gene>
<dbReference type="NCBIfam" id="TIGR01073">
    <property type="entry name" value="pcrA"/>
    <property type="match status" value="1"/>
</dbReference>
<reference evidence="16" key="1">
    <citation type="submission" date="2017-11" db="EMBL/GenBank/DDBJ databases">
        <title>Complete Genome Sequence of Kyrpidia sp. Strain EA-1, a thermophilic, hydrogen-oxidizing Bacterium, isolated from the Azores.</title>
        <authorList>
            <person name="Reiner J.E."/>
            <person name="Lapp C.J."/>
            <person name="Bunk B."/>
            <person name="Gescher J."/>
        </authorList>
    </citation>
    <scope>NUCLEOTIDE SEQUENCE [LARGE SCALE GENOMIC DNA]</scope>
    <source>
        <strain evidence="16">EA-1</strain>
    </source>
</reference>
<sequence length="755" mass="85022">MAMAGEEALRAEALLAGLNDAQREAVRQTEGPLLILAGAGSGKTRVLTHRVAYLVATRKAPPWGILAITFTNKAAREMRERIGRLVGPEAEEIWVSTFHSYCVRVLRRHIEPLGFTRSFSILDASDQTTAVKQVLGEMNLDTKKFDPRRMAGAISALKNELITPSQAAERARDFFQEVVAQVYERYQEKLRANNALDFDDLLMKTVELWDAFPESLEDQQRRFVYLHVDEYQDTNHAQYELVKRLAQRRRNLCVVGDSDQAIYGWRGADVRNILDFEADYPDAKVIKLEQNYRSTGRILAAANAVIAHNRKRKEKRLWSDRPQGEPVIVHEAMDEQGEAYFVVEEIRNHVEQGGRYGDVAVLYRTNAQSRVLEEMMMKASIPYVMVGGVKFYERKEIKDLLAYLRILVNPRDDFSTERVVNVPKRGIGEGTLAKAAAFAARRNLSLYEALERVDELEVSARAASGIRQFVDLTAALRAMMPFLSVTELVQEVLNRTGYREALIREDTLEAQSRLENLEEFLSVTQEFDRRQDTAAEGGLEAFLADVALVSDLDMAETEDGVVLMTLHSAKGLEFPVVFLVGMEEGIFPHSRVLDDPDQMEEERRLCYVGITRAMDRLLITRAQQRNLYGRWQANPPSRFLEEIPEALLQWSAPRRSLRDRAADPAPASGKGAGVGPGRGAGKSEGGHLQVPSGFGADPAESWEVGDRVMHRKWGEGRVEKKDGVGEDTELVVAFAPPIGRRKLLVRFAPIRKIDQ</sequence>
<dbReference type="GO" id="GO:0006260">
    <property type="term" value="P:DNA replication"/>
    <property type="evidence" value="ECO:0007669"/>
    <property type="project" value="InterPro"/>
</dbReference>
<dbReference type="PROSITE" id="PS51217">
    <property type="entry name" value="UVRD_HELICASE_CTER"/>
    <property type="match status" value="1"/>
</dbReference>
<keyword evidence="3 10" id="KW-0378">Hydrolase</keyword>
<proteinExistence type="inferred from homology"/>
<evidence type="ECO:0000256" key="1">
    <source>
        <dbReference type="ARBA" id="ARBA00009922"/>
    </source>
</evidence>
<evidence type="ECO:0000313" key="15">
    <source>
        <dbReference type="EMBL" id="ATY85917.1"/>
    </source>
</evidence>
<feature type="binding site" evidence="10">
    <location>
        <begin position="37"/>
        <end position="44"/>
    </location>
    <ligand>
        <name>ATP</name>
        <dbReference type="ChEBI" id="CHEBI:30616"/>
    </ligand>
</feature>
<dbReference type="PANTHER" id="PTHR11070:SF2">
    <property type="entry name" value="ATP-DEPENDENT DNA HELICASE SRS2"/>
    <property type="match status" value="1"/>
</dbReference>
<dbReference type="FunFam" id="1.10.10.160:FF:000001">
    <property type="entry name" value="ATP-dependent DNA helicase"/>
    <property type="match status" value="1"/>
</dbReference>
<dbReference type="Pfam" id="PF21196">
    <property type="entry name" value="PcrA_UvrD_tudor"/>
    <property type="match status" value="1"/>
</dbReference>
<feature type="domain" description="UvrD-like helicase C-terminal" evidence="14">
    <location>
        <begin position="296"/>
        <end position="571"/>
    </location>
</feature>
<dbReference type="GO" id="GO:0016887">
    <property type="term" value="F:ATP hydrolysis activity"/>
    <property type="evidence" value="ECO:0007669"/>
    <property type="project" value="RHEA"/>
</dbReference>
<comment type="catalytic activity">
    <reaction evidence="8">
        <text>Couples ATP hydrolysis with the unwinding of duplex DNA by translocating in the 3'-5' direction.</text>
        <dbReference type="EC" id="5.6.2.4"/>
    </reaction>
</comment>
<evidence type="ECO:0000256" key="7">
    <source>
        <dbReference type="ARBA" id="ARBA00023235"/>
    </source>
</evidence>
<evidence type="ECO:0000256" key="11">
    <source>
        <dbReference type="RuleBase" id="RU364053"/>
    </source>
</evidence>
<dbReference type="GO" id="GO:0009314">
    <property type="term" value="P:response to radiation"/>
    <property type="evidence" value="ECO:0007669"/>
    <property type="project" value="UniProtKB-ARBA"/>
</dbReference>
<comment type="catalytic activity">
    <reaction evidence="9 11">
        <text>ATP + H2O = ADP + phosphate + H(+)</text>
        <dbReference type="Rhea" id="RHEA:13065"/>
        <dbReference type="ChEBI" id="CHEBI:15377"/>
        <dbReference type="ChEBI" id="CHEBI:15378"/>
        <dbReference type="ChEBI" id="CHEBI:30616"/>
        <dbReference type="ChEBI" id="CHEBI:43474"/>
        <dbReference type="ChEBI" id="CHEBI:456216"/>
        <dbReference type="EC" id="5.6.2.4"/>
    </reaction>
</comment>
<dbReference type="Pfam" id="PF00580">
    <property type="entry name" value="UvrD-helicase"/>
    <property type="match status" value="1"/>
</dbReference>
<dbReference type="GO" id="GO:0005829">
    <property type="term" value="C:cytosol"/>
    <property type="evidence" value="ECO:0007669"/>
    <property type="project" value="TreeGrafter"/>
</dbReference>
<dbReference type="SUPFAM" id="SSF52540">
    <property type="entry name" value="P-loop containing nucleoside triphosphate hydrolases"/>
    <property type="match status" value="1"/>
</dbReference>
<feature type="region of interest" description="Disordered" evidence="12">
    <location>
        <begin position="658"/>
        <end position="701"/>
    </location>
</feature>
<dbReference type="InterPro" id="IPR013986">
    <property type="entry name" value="DExx_box_DNA_helicase_dom_sf"/>
</dbReference>
<dbReference type="CDD" id="cd18807">
    <property type="entry name" value="SF1_C_UvrD"/>
    <property type="match status" value="1"/>
</dbReference>
<dbReference type="InterPro" id="IPR014016">
    <property type="entry name" value="UvrD-like_ATP-bd"/>
</dbReference>
<dbReference type="OrthoDB" id="9810135at2"/>